<protein>
    <submittedName>
        <fullName evidence="2">Uncharacterized protein DUF4249</fullName>
    </submittedName>
</protein>
<evidence type="ECO:0000313" key="2">
    <source>
        <dbReference type="EMBL" id="PPK84125.1"/>
    </source>
</evidence>
<evidence type="ECO:0000256" key="1">
    <source>
        <dbReference type="SAM" id="MobiDB-lite"/>
    </source>
</evidence>
<comment type="caution">
    <text evidence="2">The sequence shown here is derived from an EMBL/GenBank/DDBJ whole genome shotgun (WGS) entry which is preliminary data.</text>
</comment>
<dbReference type="Proteomes" id="UP000237662">
    <property type="component" value="Unassembled WGS sequence"/>
</dbReference>
<sequence>MNSGTYRLLFAFLFLQHCVDPVVPEYDYATGFLLVEGSIVAGEGSSNVTIRRSALSFGAYRLDPVGEAQVFSVAEDGAEDTWQNTGNPGEFVPPPGFLPLPGQSYFLRIQLASGEVIESEPELIPPPVPIDDIRVTFEQEAYFSSSRDRFVPAFTLLANFQGPSTQDNFYQFTYRTWSQISICATCYNSVYRNGQCVKTPSSSGVDRYDYSCSEPCWAISNGDAFALVSDELNPDGTFSSVPAARIDFVGSGKLLAELQLRTITRKAHQYFTVLEDLTEGSAGLNAPLPAPLYGNLTDKSELNTPVLGFISGSSVRTRRILWNRDSTDGEPLFLIPPPVYEPVSPAPPSAPCDGPNRTNQEPAGWNA</sequence>
<keyword evidence="3" id="KW-1185">Reference proteome</keyword>
<dbReference type="Pfam" id="PF14054">
    <property type="entry name" value="DUF4249"/>
    <property type="match status" value="1"/>
</dbReference>
<dbReference type="InterPro" id="IPR025345">
    <property type="entry name" value="DUF4249"/>
</dbReference>
<reference evidence="2 3" key="1">
    <citation type="submission" date="2018-02" db="EMBL/GenBank/DDBJ databases">
        <title>Genomic Encyclopedia of Archaeal and Bacterial Type Strains, Phase II (KMG-II): from individual species to whole genera.</title>
        <authorList>
            <person name="Goeker M."/>
        </authorList>
    </citation>
    <scope>NUCLEOTIDE SEQUENCE [LARGE SCALE GENOMIC DNA]</scope>
    <source>
        <strain evidence="2 3">DSM 29526</strain>
    </source>
</reference>
<name>A0A2S6I023_9BACT</name>
<gene>
    <name evidence="2" type="ORF">CLV84_4276</name>
</gene>
<evidence type="ECO:0000313" key="3">
    <source>
        <dbReference type="Proteomes" id="UP000237662"/>
    </source>
</evidence>
<proteinExistence type="predicted"/>
<dbReference type="OrthoDB" id="922982at2"/>
<feature type="compositionally biased region" description="Pro residues" evidence="1">
    <location>
        <begin position="338"/>
        <end position="350"/>
    </location>
</feature>
<dbReference type="EMBL" id="PTJC01000009">
    <property type="protein sequence ID" value="PPK84125.1"/>
    <property type="molecule type" value="Genomic_DNA"/>
</dbReference>
<dbReference type="AlphaFoldDB" id="A0A2S6I023"/>
<dbReference type="RefSeq" id="WP_104421831.1">
    <property type="nucleotide sequence ID" value="NZ_PTJC01000009.1"/>
</dbReference>
<organism evidence="2 3">
    <name type="scientific">Neolewinella xylanilytica</name>
    <dbReference type="NCBI Taxonomy" id="1514080"/>
    <lineage>
        <taxon>Bacteria</taxon>
        <taxon>Pseudomonadati</taxon>
        <taxon>Bacteroidota</taxon>
        <taxon>Saprospiria</taxon>
        <taxon>Saprospirales</taxon>
        <taxon>Lewinellaceae</taxon>
        <taxon>Neolewinella</taxon>
    </lineage>
</organism>
<accession>A0A2S6I023</accession>
<feature type="region of interest" description="Disordered" evidence="1">
    <location>
        <begin position="338"/>
        <end position="367"/>
    </location>
</feature>